<feature type="chain" id="PRO_5038092351" evidence="2">
    <location>
        <begin position="26"/>
        <end position="538"/>
    </location>
</feature>
<organism evidence="3 4">
    <name type="scientific">Meloidogyne floridensis</name>
    <dbReference type="NCBI Taxonomy" id="298350"/>
    <lineage>
        <taxon>Eukaryota</taxon>
        <taxon>Metazoa</taxon>
        <taxon>Ecdysozoa</taxon>
        <taxon>Nematoda</taxon>
        <taxon>Chromadorea</taxon>
        <taxon>Rhabditida</taxon>
        <taxon>Tylenchina</taxon>
        <taxon>Tylenchomorpha</taxon>
        <taxon>Tylenchoidea</taxon>
        <taxon>Meloidogynidae</taxon>
        <taxon>Meloidogyninae</taxon>
        <taxon>Meloidogyne</taxon>
    </lineage>
</organism>
<keyword evidence="2" id="KW-0732">Signal</keyword>
<evidence type="ECO:0000313" key="3">
    <source>
        <dbReference type="Proteomes" id="UP000887560"/>
    </source>
</evidence>
<keyword evidence="3" id="KW-1185">Reference proteome</keyword>
<proteinExistence type="predicted"/>
<evidence type="ECO:0000256" key="2">
    <source>
        <dbReference type="SAM" id="SignalP"/>
    </source>
</evidence>
<reference evidence="4" key="1">
    <citation type="submission" date="2022-11" db="UniProtKB">
        <authorList>
            <consortium name="WormBaseParasite"/>
        </authorList>
    </citation>
    <scope>IDENTIFICATION</scope>
</reference>
<evidence type="ECO:0000313" key="4">
    <source>
        <dbReference type="WBParaSite" id="scf7180000424649.g13693"/>
    </source>
</evidence>
<feature type="region of interest" description="Disordered" evidence="1">
    <location>
        <begin position="463"/>
        <end position="486"/>
    </location>
</feature>
<dbReference type="Proteomes" id="UP000887560">
    <property type="component" value="Unplaced"/>
</dbReference>
<dbReference type="WBParaSite" id="scf7180000424649.g13693">
    <property type="protein sequence ID" value="scf7180000424649.g13693"/>
    <property type="gene ID" value="scf7180000424649.g13693"/>
</dbReference>
<evidence type="ECO:0000256" key="1">
    <source>
        <dbReference type="SAM" id="MobiDB-lite"/>
    </source>
</evidence>
<dbReference type="AlphaFoldDB" id="A0A915P9W3"/>
<name>A0A915P9W3_9BILA</name>
<sequence>MVIMPLQALLTIFIVFCVRIFLSNCSINDKMFEPISTVKVIMEKDINADKMPVNDVAGCSGFSFQNSVIITGLINKTNGFMEPPLKENATFTVFTIKLGNEDTHFATLTGLDGKRMDYSSSAKYRINLLFSKRDGHKENSFQMIAEGNEAISLLGLDMELWNYFSRLYDEMEFPSKSCHLILKLDGYKFHTTSHCDVFNTNQNFVTNRFEFWSSLSNLACNNAEAREQRLSGIDASETCIYQSGNINKMREYIKNNPKSDYANACKTYEDDDEFGKHGIEFRIYATRIGFDRLEAEYWIKFGVNVVLGFSFTEKTIEFGKTFKLTGKIGTYYGGKRFLDLLNREENYIKLFSIQLGNNGMNFAILTDEMNENVYDYGSSVIANLEHKSIKEIVEEGGAITMIGPDMNLEGKPMLATNIEFLSRLADGHKYKRPTNQCDLLGLEEYKKLNESFNEYKELRKKCPCDREPRPSSITEEQLNVPPETRGRRSVKDDILLGTRDANGLVRGCEDTDFLGFGDVSTFPEDIASRIEDQRECKV</sequence>
<feature type="signal peptide" evidence="2">
    <location>
        <begin position="1"/>
        <end position="25"/>
    </location>
</feature>
<protein>
    <submittedName>
        <fullName evidence="4">Uncharacterized protein</fullName>
    </submittedName>
</protein>
<accession>A0A915P9W3</accession>